<feature type="binding site" evidence="13">
    <location>
        <position position="55"/>
    </location>
    <ligand>
        <name>Zn(2+)</name>
        <dbReference type="ChEBI" id="CHEBI:29105"/>
    </ligand>
</feature>
<comment type="function">
    <text evidence="12 13">Component of the acetyl coenzyme A carboxylase (ACC) complex. Biotin carboxylase (BC) catalyzes the carboxylation of biotin on its carrier protein (BCCP) and then the CO(2) group is transferred by the transcarboxylase to acetyl-CoA to form malonyl-CoA.</text>
</comment>
<evidence type="ECO:0000256" key="2">
    <source>
        <dbReference type="ARBA" id="ARBA00022516"/>
    </source>
</evidence>
<reference evidence="15" key="2">
    <citation type="submission" date="2020-10" db="EMBL/GenBank/DDBJ databases">
        <title>Comparative genomics of the Acetobacterium genus.</title>
        <authorList>
            <person name="Marshall C."/>
            <person name="May H."/>
            <person name="Norman S."/>
        </authorList>
    </citation>
    <scope>NUCLEOTIDE SEQUENCE</scope>
    <source>
        <strain evidence="15">DER-2019</strain>
    </source>
</reference>
<dbReference type="HAMAP" id="MF_01395">
    <property type="entry name" value="AcetylCoA_CT_beta"/>
    <property type="match status" value="1"/>
</dbReference>
<gene>
    <name evidence="13" type="primary">accD</name>
    <name evidence="15" type="ORF">GH810_16135</name>
</gene>
<dbReference type="InterPro" id="IPR029045">
    <property type="entry name" value="ClpP/crotonase-like_dom_sf"/>
</dbReference>
<dbReference type="Proteomes" id="UP000616595">
    <property type="component" value="Unassembled WGS sequence"/>
</dbReference>
<feature type="binding site" evidence="13">
    <location>
        <position position="36"/>
    </location>
    <ligand>
        <name>Zn(2+)</name>
        <dbReference type="ChEBI" id="CHEBI:29105"/>
    </ligand>
</feature>
<feature type="binding site" evidence="13">
    <location>
        <position position="39"/>
    </location>
    <ligand>
        <name>Zn(2+)</name>
        <dbReference type="ChEBI" id="CHEBI:29105"/>
    </ligand>
</feature>
<keyword evidence="7 13" id="KW-0276">Fatty acid metabolism</keyword>
<dbReference type="PRINTS" id="PR01070">
    <property type="entry name" value="ACCCTRFRASEB"/>
</dbReference>
<evidence type="ECO:0000256" key="6">
    <source>
        <dbReference type="ARBA" id="ARBA00022771"/>
    </source>
</evidence>
<keyword evidence="5 13" id="KW-0547">Nucleotide-binding</keyword>
<dbReference type="Pfam" id="PF01039">
    <property type="entry name" value="Carboxyl_trans"/>
    <property type="match status" value="1"/>
</dbReference>
<protein>
    <recommendedName>
        <fullName evidence="13">Acetyl-coenzyme A carboxylase carboxyl transferase subunit beta</fullName>
        <shortName evidence="13">ACCase subunit beta</shortName>
        <shortName evidence="13">Acetyl-CoA carboxylase carboxyltransferase subunit beta</shortName>
        <ecNumber evidence="13">2.1.3.15</ecNumber>
    </recommendedName>
</protein>
<keyword evidence="4 13" id="KW-0479">Metal-binding</keyword>
<organism evidence="15 16">
    <name type="scientific">Acetobacterium paludosum</name>
    <dbReference type="NCBI Taxonomy" id="52693"/>
    <lineage>
        <taxon>Bacteria</taxon>
        <taxon>Bacillati</taxon>
        <taxon>Bacillota</taxon>
        <taxon>Clostridia</taxon>
        <taxon>Eubacteriales</taxon>
        <taxon>Eubacteriaceae</taxon>
        <taxon>Acetobacterium</taxon>
    </lineage>
</organism>
<feature type="domain" description="CoA carboxyltransferase N-terminal" evidence="14">
    <location>
        <begin position="32"/>
        <end position="295"/>
    </location>
</feature>
<comment type="caution">
    <text evidence="15">The sequence shown here is derived from an EMBL/GenBank/DDBJ whole genome shotgun (WGS) entry which is preliminary data.</text>
</comment>
<dbReference type="EMBL" id="WJBD01000026">
    <property type="protein sequence ID" value="MBC3889834.1"/>
    <property type="molecule type" value="Genomic_DNA"/>
</dbReference>
<dbReference type="AlphaFoldDB" id="A0A923KR61"/>
<keyword evidence="15" id="KW-0436">Ligase</keyword>
<dbReference type="PANTHER" id="PTHR42995">
    <property type="entry name" value="ACETYL-COENZYME A CARBOXYLASE CARBOXYL TRANSFERASE SUBUNIT BETA, CHLOROPLASTIC"/>
    <property type="match status" value="1"/>
</dbReference>
<evidence type="ECO:0000256" key="11">
    <source>
        <dbReference type="ARBA" id="ARBA00023160"/>
    </source>
</evidence>
<evidence type="ECO:0000256" key="13">
    <source>
        <dbReference type="HAMAP-Rule" id="MF_01395"/>
    </source>
</evidence>
<evidence type="ECO:0000313" key="15">
    <source>
        <dbReference type="EMBL" id="MBC3889834.1"/>
    </source>
</evidence>
<dbReference type="GO" id="GO:2001295">
    <property type="term" value="P:malonyl-CoA biosynthetic process"/>
    <property type="evidence" value="ECO:0007669"/>
    <property type="project" value="UniProtKB-UniRule"/>
</dbReference>
<dbReference type="RefSeq" id="WP_148566009.1">
    <property type="nucleotide sequence ID" value="NZ_RXYA01000002.1"/>
</dbReference>
<feature type="binding site" evidence="13">
    <location>
        <position position="58"/>
    </location>
    <ligand>
        <name>Zn(2+)</name>
        <dbReference type="ChEBI" id="CHEBI:29105"/>
    </ligand>
</feature>
<proteinExistence type="inferred from homology"/>
<evidence type="ECO:0000256" key="9">
    <source>
        <dbReference type="ARBA" id="ARBA00022840"/>
    </source>
</evidence>
<keyword evidence="2 13" id="KW-0444">Lipid biosynthesis</keyword>
<keyword evidence="13" id="KW-0963">Cytoplasm</keyword>
<comment type="subunit">
    <text evidence="13">Acetyl-CoA carboxylase is a heterohexamer composed of biotin carboxyl carrier protein (AccB), biotin carboxylase (AccC) and two subunits each of ACCase subunit alpha (AccA) and ACCase subunit beta (AccD).</text>
</comment>
<dbReference type="GO" id="GO:0008270">
    <property type="term" value="F:zinc ion binding"/>
    <property type="evidence" value="ECO:0007669"/>
    <property type="project" value="UniProtKB-UniRule"/>
</dbReference>
<sequence>MISKGLFKKPKNELEDHHWVKRQSDPAIPSELCRSCPSCKQLSFTSDLDNNFHICPKCGYHFRINGRQRLNMIIDPGSFTEHHQNLISTNRLEFPGYEEKLEQATLFSHENEGVITGIGKIGGYDVALFVMEVTFMMGSMGQVVGEKITLLFEYATEHHLPVIGFTVSGGARMQEGLLALMQMAKTSGGVKRHSDAGLLYIAVLTDPTTGGVTASFAMEADITLAEPEALIAFAGPRVIEQTIRQRLPKGFQRAEFLLEKGFVDGIVPRNLQKDTLIRLLSLHSIPKGGDDHGSL</sequence>
<dbReference type="InterPro" id="IPR011762">
    <property type="entry name" value="COA_CT_N"/>
</dbReference>
<dbReference type="NCBIfam" id="TIGR00515">
    <property type="entry name" value="accD"/>
    <property type="match status" value="1"/>
</dbReference>
<evidence type="ECO:0000256" key="8">
    <source>
        <dbReference type="ARBA" id="ARBA00022833"/>
    </source>
</evidence>
<evidence type="ECO:0000256" key="7">
    <source>
        <dbReference type="ARBA" id="ARBA00022832"/>
    </source>
</evidence>
<evidence type="ECO:0000256" key="3">
    <source>
        <dbReference type="ARBA" id="ARBA00022679"/>
    </source>
</evidence>
<dbReference type="GO" id="GO:0006633">
    <property type="term" value="P:fatty acid biosynthetic process"/>
    <property type="evidence" value="ECO:0007669"/>
    <property type="project" value="UniProtKB-KW"/>
</dbReference>
<dbReference type="GO" id="GO:0005524">
    <property type="term" value="F:ATP binding"/>
    <property type="evidence" value="ECO:0007669"/>
    <property type="project" value="UniProtKB-KW"/>
</dbReference>
<dbReference type="GO" id="GO:0016743">
    <property type="term" value="F:carboxyl- or carbamoyltransferase activity"/>
    <property type="evidence" value="ECO:0007669"/>
    <property type="project" value="UniProtKB-UniRule"/>
</dbReference>
<comment type="catalytic activity">
    <reaction evidence="13">
        <text>N(6)-carboxybiotinyl-L-lysyl-[protein] + acetyl-CoA = N(6)-biotinyl-L-lysyl-[protein] + malonyl-CoA</text>
        <dbReference type="Rhea" id="RHEA:54728"/>
        <dbReference type="Rhea" id="RHEA-COMP:10505"/>
        <dbReference type="Rhea" id="RHEA-COMP:10506"/>
        <dbReference type="ChEBI" id="CHEBI:57288"/>
        <dbReference type="ChEBI" id="CHEBI:57384"/>
        <dbReference type="ChEBI" id="CHEBI:83144"/>
        <dbReference type="ChEBI" id="CHEBI:83145"/>
        <dbReference type="EC" id="2.1.3.15"/>
    </reaction>
</comment>
<evidence type="ECO:0000313" key="16">
    <source>
        <dbReference type="Proteomes" id="UP000616595"/>
    </source>
</evidence>
<feature type="zinc finger region" description="C4-type" evidence="13">
    <location>
        <begin position="36"/>
        <end position="58"/>
    </location>
</feature>
<name>A0A923KR61_9FIRM</name>
<comment type="pathway">
    <text evidence="13">Lipid metabolism; malonyl-CoA biosynthesis; malonyl-CoA from acetyl-CoA: step 1/1.</text>
</comment>
<keyword evidence="8 13" id="KW-0862">Zinc</keyword>
<dbReference type="EC" id="2.1.3.15" evidence="13"/>
<evidence type="ECO:0000256" key="5">
    <source>
        <dbReference type="ARBA" id="ARBA00022741"/>
    </source>
</evidence>
<evidence type="ECO:0000256" key="12">
    <source>
        <dbReference type="ARBA" id="ARBA00025280"/>
    </source>
</evidence>
<comment type="subcellular location">
    <subcellularLocation>
        <location evidence="1 13">Cytoplasm</location>
    </subcellularLocation>
</comment>
<dbReference type="OrthoDB" id="9772975at2"/>
<keyword evidence="3 13" id="KW-0808">Transferase</keyword>
<dbReference type="SUPFAM" id="SSF52096">
    <property type="entry name" value="ClpP/crotonase"/>
    <property type="match status" value="1"/>
</dbReference>
<dbReference type="InterPro" id="IPR041010">
    <property type="entry name" value="Znf-ACC"/>
</dbReference>
<dbReference type="PANTHER" id="PTHR42995:SF5">
    <property type="entry name" value="ACETYL-COENZYME A CARBOXYLASE CARBOXYL TRANSFERASE SUBUNIT BETA, CHLOROPLASTIC"/>
    <property type="match status" value="1"/>
</dbReference>
<keyword evidence="6 13" id="KW-0863">Zinc-finger</keyword>
<comment type="similarity">
    <text evidence="13">Belongs to the AccD/PCCB family.</text>
</comment>
<keyword evidence="16" id="KW-1185">Reference proteome</keyword>
<comment type="cofactor">
    <cofactor evidence="13">
        <name>Zn(2+)</name>
        <dbReference type="ChEBI" id="CHEBI:29105"/>
    </cofactor>
    <text evidence="13">Binds 1 zinc ion per subunit.</text>
</comment>
<dbReference type="PROSITE" id="PS50980">
    <property type="entry name" value="COA_CT_NTER"/>
    <property type="match status" value="1"/>
</dbReference>
<evidence type="ECO:0000256" key="1">
    <source>
        <dbReference type="ARBA" id="ARBA00004496"/>
    </source>
</evidence>
<dbReference type="GO" id="GO:0003989">
    <property type="term" value="F:acetyl-CoA carboxylase activity"/>
    <property type="evidence" value="ECO:0007669"/>
    <property type="project" value="InterPro"/>
</dbReference>
<accession>A0A923KR61</accession>
<keyword evidence="10 13" id="KW-0443">Lipid metabolism</keyword>
<keyword evidence="11 13" id="KW-0275">Fatty acid biosynthesis</keyword>
<evidence type="ECO:0000259" key="14">
    <source>
        <dbReference type="PROSITE" id="PS50980"/>
    </source>
</evidence>
<evidence type="ECO:0000256" key="10">
    <source>
        <dbReference type="ARBA" id="ARBA00023098"/>
    </source>
</evidence>
<dbReference type="Pfam" id="PF17848">
    <property type="entry name" value="Zn_ribbon_ACC"/>
    <property type="match status" value="1"/>
</dbReference>
<dbReference type="GO" id="GO:0009317">
    <property type="term" value="C:acetyl-CoA carboxylase complex"/>
    <property type="evidence" value="ECO:0007669"/>
    <property type="project" value="InterPro"/>
</dbReference>
<evidence type="ECO:0000256" key="4">
    <source>
        <dbReference type="ARBA" id="ARBA00022723"/>
    </source>
</evidence>
<dbReference type="Gene3D" id="3.90.226.10">
    <property type="entry name" value="2-enoyl-CoA Hydratase, Chain A, domain 1"/>
    <property type="match status" value="1"/>
</dbReference>
<reference evidence="15" key="1">
    <citation type="submission" date="2019-10" db="EMBL/GenBank/DDBJ databases">
        <authorList>
            <person name="Ross D.E."/>
            <person name="Gulliver D."/>
        </authorList>
    </citation>
    <scope>NUCLEOTIDE SEQUENCE</scope>
    <source>
        <strain evidence="15">DER-2019</strain>
    </source>
</reference>
<keyword evidence="9 13" id="KW-0067">ATP-binding</keyword>
<dbReference type="InterPro" id="IPR000438">
    <property type="entry name" value="Acetyl_CoA_COase_Trfase_b_su"/>
</dbReference>
<dbReference type="InterPro" id="IPR034733">
    <property type="entry name" value="AcCoA_carboxyl_beta"/>
</dbReference>